<comment type="caution">
    <text evidence="3">The sequence shown here is derived from an EMBL/GenBank/DDBJ whole genome shotgun (WGS) entry which is preliminary data.</text>
</comment>
<name>A0A1F5FEP2_9BACT</name>
<gene>
    <name evidence="3" type="ORF">A2Y64_03545</name>
</gene>
<keyword evidence="1" id="KW-1133">Transmembrane helix</keyword>
<accession>A0A1F5FEP2</accession>
<keyword evidence="1" id="KW-0812">Transmembrane</keyword>
<feature type="transmembrane region" description="Helical" evidence="1">
    <location>
        <begin position="7"/>
        <end position="25"/>
    </location>
</feature>
<evidence type="ECO:0000313" key="3">
    <source>
        <dbReference type="EMBL" id="OGD78083.1"/>
    </source>
</evidence>
<organism evidence="3 4">
    <name type="scientific">Candidatus Coatesbacteria bacterium RBG_13_66_14</name>
    <dbReference type="NCBI Taxonomy" id="1817816"/>
    <lineage>
        <taxon>Bacteria</taxon>
        <taxon>Candidatus Coatesiibacteriota</taxon>
    </lineage>
</organism>
<evidence type="ECO:0000259" key="2">
    <source>
        <dbReference type="Pfam" id="PF02470"/>
    </source>
</evidence>
<feature type="domain" description="Mce/MlaD" evidence="2">
    <location>
        <begin position="35"/>
        <end position="117"/>
    </location>
</feature>
<keyword evidence="1" id="KW-0472">Membrane</keyword>
<evidence type="ECO:0000313" key="4">
    <source>
        <dbReference type="Proteomes" id="UP000177187"/>
    </source>
</evidence>
<dbReference type="PANTHER" id="PTHR33371">
    <property type="entry name" value="INTERMEMBRANE PHOSPHOLIPID TRANSPORT SYSTEM BINDING PROTEIN MLAD-RELATED"/>
    <property type="match status" value="1"/>
</dbReference>
<proteinExistence type="predicted"/>
<evidence type="ECO:0000256" key="1">
    <source>
        <dbReference type="SAM" id="Phobius"/>
    </source>
</evidence>
<reference evidence="3 4" key="1">
    <citation type="journal article" date="2016" name="Nat. Commun.">
        <title>Thousands of microbial genomes shed light on interconnected biogeochemical processes in an aquifer system.</title>
        <authorList>
            <person name="Anantharaman K."/>
            <person name="Brown C.T."/>
            <person name="Hug L.A."/>
            <person name="Sharon I."/>
            <person name="Castelle C.J."/>
            <person name="Probst A.J."/>
            <person name="Thomas B.C."/>
            <person name="Singh A."/>
            <person name="Wilkins M.J."/>
            <person name="Karaoz U."/>
            <person name="Brodie E.L."/>
            <person name="Williams K.H."/>
            <person name="Hubbard S.S."/>
            <person name="Banfield J.F."/>
        </authorList>
    </citation>
    <scope>NUCLEOTIDE SEQUENCE [LARGE SCALE GENOMIC DNA]</scope>
</reference>
<dbReference type="AlphaFoldDB" id="A0A1F5FEP2"/>
<dbReference type="STRING" id="1817816.A2Y64_03545"/>
<dbReference type="InterPro" id="IPR052336">
    <property type="entry name" value="MlaD_Phospholipid_Transporter"/>
</dbReference>
<dbReference type="Proteomes" id="UP000177187">
    <property type="component" value="Unassembled WGS sequence"/>
</dbReference>
<dbReference type="Pfam" id="PF02470">
    <property type="entry name" value="MlaD"/>
    <property type="match status" value="1"/>
</dbReference>
<protein>
    <recommendedName>
        <fullName evidence="2">Mce/MlaD domain-containing protein</fullName>
    </recommendedName>
</protein>
<dbReference type="InterPro" id="IPR003399">
    <property type="entry name" value="Mce/MlaD"/>
</dbReference>
<dbReference type="PANTHER" id="PTHR33371:SF4">
    <property type="entry name" value="INTERMEMBRANE PHOSPHOLIPID TRANSPORT SYSTEM BINDING PROTEIN MLAD"/>
    <property type="match status" value="1"/>
</dbReference>
<sequence length="310" mass="33350">MKRSAELKVGITVVVALAIFVALIFSTGECQLFHRGYTITVIFDSAAGLVPEAKVLYAGVRAGSVESVEWFKPEGSETPMVEVVLRLEEDVVVRENSVVAIRLKGLMADKYVDITPGTSDSPVVPPGSTVQGERSLGMDELFESAGNIVVKIGDALADFSELFDEETVAQIKDTIAHIDSMATDLDELIRSSTDELTAAVQNLRRITEDVSQITAGASRITQNLEGTLSRSLPLIEGAVEDVGRITSGSVEAVDHINAIVAQIASGEGTVGKLIYSDEAYVDFTETLKKAKTLLDNIIADPRRYLNLSVF</sequence>
<dbReference type="EMBL" id="MFAF01000051">
    <property type="protein sequence ID" value="OGD78083.1"/>
    <property type="molecule type" value="Genomic_DNA"/>
</dbReference>